<keyword evidence="4" id="KW-1185">Reference proteome</keyword>
<sequence length="92" mass="9859">MGHHATITSKGQMTVPKAVREALNIKPGDKCYVWVRDGEMIVIPRNKCLADLAGILGEPPYGTGATIDDLSKAAMDGAADHVMRSIRQADPD</sequence>
<accession>A0ABS7HDB0</accession>
<evidence type="ECO:0000256" key="1">
    <source>
        <dbReference type="PROSITE-ProRule" id="PRU01076"/>
    </source>
</evidence>
<name>A0ABS7HDB0_9HYPH</name>
<protein>
    <submittedName>
        <fullName evidence="3">AbrB/MazE/SpoVT family DNA-binding domain-containing protein</fullName>
    </submittedName>
</protein>
<evidence type="ECO:0000313" key="3">
    <source>
        <dbReference type="EMBL" id="MBW9065262.1"/>
    </source>
</evidence>
<evidence type="ECO:0000259" key="2">
    <source>
        <dbReference type="PROSITE" id="PS51740"/>
    </source>
</evidence>
<dbReference type="EMBL" id="JAEUAO010000004">
    <property type="protein sequence ID" value="MBW9065262.1"/>
    <property type="molecule type" value="Genomic_DNA"/>
</dbReference>
<dbReference type="InterPro" id="IPR007159">
    <property type="entry name" value="SpoVT-AbrB_dom"/>
</dbReference>
<dbReference type="Proteomes" id="UP000757604">
    <property type="component" value="Unassembled WGS sequence"/>
</dbReference>
<evidence type="ECO:0000313" key="4">
    <source>
        <dbReference type="Proteomes" id="UP000757604"/>
    </source>
</evidence>
<comment type="caution">
    <text evidence="3">The sequence shown here is derived from an EMBL/GenBank/DDBJ whole genome shotgun (WGS) entry which is preliminary data.</text>
</comment>
<gene>
    <name evidence="3" type="ORF">JNB71_18320</name>
</gene>
<dbReference type="RefSeq" id="WP_220373238.1">
    <property type="nucleotide sequence ID" value="NZ_JAEUAO010000004.1"/>
</dbReference>
<organism evidence="3 4">
    <name type="scientific">Rhizobium herbae</name>
    <dbReference type="NCBI Taxonomy" id="508661"/>
    <lineage>
        <taxon>Bacteria</taxon>
        <taxon>Pseudomonadati</taxon>
        <taxon>Pseudomonadota</taxon>
        <taxon>Alphaproteobacteria</taxon>
        <taxon>Hyphomicrobiales</taxon>
        <taxon>Rhizobiaceae</taxon>
        <taxon>Rhizobium/Agrobacterium group</taxon>
        <taxon>Rhizobium</taxon>
    </lineage>
</organism>
<dbReference type="InterPro" id="IPR037914">
    <property type="entry name" value="SpoVT-AbrB_sf"/>
</dbReference>
<dbReference type="PROSITE" id="PS51740">
    <property type="entry name" value="SPOVT_ABRB"/>
    <property type="match status" value="1"/>
</dbReference>
<dbReference type="Pfam" id="PF04014">
    <property type="entry name" value="MazE_antitoxin"/>
    <property type="match status" value="1"/>
</dbReference>
<proteinExistence type="predicted"/>
<keyword evidence="1 3" id="KW-0238">DNA-binding</keyword>
<reference evidence="3 4" key="1">
    <citation type="journal article" date="2021" name="MBio">
        <title>Poor Competitiveness of Bradyrhizobium in Pigeon Pea Root Colonization in Indian Soils.</title>
        <authorList>
            <person name="Chalasani D."/>
            <person name="Basu A."/>
            <person name="Pullabhotla S.V.S.R.N."/>
            <person name="Jorrin B."/>
            <person name="Neal A.L."/>
            <person name="Poole P.S."/>
            <person name="Podile A.R."/>
            <person name="Tkacz A."/>
        </authorList>
    </citation>
    <scope>NUCLEOTIDE SEQUENCE [LARGE SCALE GENOMIC DNA]</scope>
    <source>
        <strain evidence="3 4">HU44</strain>
    </source>
</reference>
<dbReference type="NCBIfam" id="TIGR01439">
    <property type="entry name" value="lp_hng_hel_AbrB"/>
    <property type="match status" value="1"/>
</dbReference>
<dbReference type="SMART" id="SM00966">
    <property type="entry name" value="SpoVT_AbrB"/>
    <property type="match status" value="1"/>
</dbReference>
<feature type="domain" description="SpoVT-AbrB" evidence="2">
    <location>
        <begin position="2"/>
        <end position="47"/>
    </location>
</feature>
<dbReference type="GO" id="GO:0003677">
    <property type="term" value="F:DNA binding"/>
    <property type="evidence" value="ECO:0007669"/>
    <property type="project" value="UniProtKB-KW"/>
</dbReference>
<dbReference type="SUPFAM" id="SSF89447">
    <property type="entry name" value="AbrB/MazE/MraZ-like"/>
    <property type="match status" value="1"/>
</dbReference>
<dbReference type="Gene3D" id="2.10.260.10">
    <property type="match status" value="1"/>
</dbReference>